<dbReference type="Proteomes" id="UP000324022">
    <property type="component" value="Unassembled WGS sequence"/>
</dbReference>
<feature type="region of interest" description="Disordered" evidence="2">
    <location>
        <begin position="636"/>
        <end position="656"/>
    </location>
</feature>
<sequence length="1103" mass="119091">MNDSNSSVPLPSTAAPQVQQAFSSLAQVFESMTRADAIDHKLKSMEATIQNLSASLNRTQEILSATQTELTTCRASNHELQQTVGKCSRHILNQDSVIAKLKQDIINLFNRFNAISHGINEFETRVAGAHHQLKEGLTHTLRQQDIKIDNFQNRIVGPLFSAFQHVIVGSVAGSRPTDPQVAQGSPQQSARHDLANLTQQASIHAAVPSNSSPTVARTRSISNDSNTPLAQTSVDHAAPRNAASAMPIAGESSELTRLEPSPASHNMTSISSPTMVQPSPLLPSSLAGTPNQVDAPQQARVRLPPVSIPPHPPTSTTQSPSTPATTVTATPPVSRASSSSLTITAPISPLQQTGVSVSDPLGESPTGLKRKRTPSVEHIRTQLAKTCPVGRRDRKPVMVPNQSASSGSVALPISAAGSGSSVTPSADISVQTPASLQETLTATAVPSQILVQTLPCSMNEQANTQMSQPRNVTQIPSEGAQAGRSQTDAEQSQPASVKMEAGLVESQSRGQHENQQCLQPPAPVDASASSSSQRMTPTDQNRIEQHDSASLRTVDGPLAVAETITAEESSAVNEPGDTSTQPNDPLPSAEHAPEDQNTTLSEPDPAPSQTPSSSTTIQTVSNFEPVSPVLSRRLSIPPSESADQEPAVERQQARDEDIRLSLRERLLTREGEPLPQRHPASVPLSAERRSRIQFLAGLRSQSCDTLDQFPFFIWARLCGSHLTTPLVITRDPYVTESLISVKLADSLIRDGQARRADVESFSERLEIDLAWSLDSDNRHRRAGEPYVQYLSAKFLIVPTAYMSGGIVLGRDEQDRHRLQLVPKTSTRRAYLAVDGRFDKGVNLLAFPLSNRQSDSVKPFERLCKLAAVATDRKNALKETARKKRSQVDENSVRGSTSLWDRYVPKESYRRPDAPSLASRLSQSRPSREYHSVSARPSTSGLSANSIAEIRGTLFDRDSNIVIPPPISLPQESLQLETLRNGDISKQAPRTRARTLPSSLGENSTTGHATQLDSGSPLSELSRSSDVAEADEPLNEDGNNYESLAKTYAELSPSEQEECTRRTLELIGEQSVARAQPSYSSAKFQSLSVMGASKRAMAVTDPRR</sequence>
<proteinExistence type="predicted"/>
<feature type="coiled-coil region" evidence="1">
    <location>
        <begin position="42"/>
        <end position="69"/>
    </location>
</feature>
<evidence type="ECO:0000313" key="4">
    <source>
        <dbReference type="Proteomes" id="UP000324022"/>
    </source>
</evidence>
<feature type="compositionally biased region" description="Polar residues" evidence="2">
    <location>
        <begin position="335"/>
        <end position="356"/>
    </location>
</feature>
<feature type="compositionally biased region" description="Polar residues" evidence="2">
    <location>
        <begin position="995"/>
        <end position="1012"/>
    </location>
</feature>
<dbReference type="Gene3D" id="1.10.287.1490">
    <property type="match status" value="1"/>
</dbReference>
<feature type="region of interest" description="Disordered" evidence="2">
    <location>
        <begin position="979"/>
        <end position="1056"/>
    </location>
</feature>
<evidence type="ECO:0000256" key="2">
    <source>
        <dbReference type="SAM" id="MobiDB-lite"/>
    </source>
</evidence>
<feature type="region of interest" description="Disordered" evidence="2">
    <location>
        <begin position="909"/>
        <end position="939"/>
    </location>
</feature>
<feature type="compositionally biased region" description="Polar residues" evidence="2">
    <location>
        <begin position="483"/>
        <end position="495"/>
    </location>
</feature>
<keyword evidence="1" id="KW-0175">Coiled coil</keyword>
<accession>A0A5C3EGP8</accession>
<feature type="compositionally biased region" description="Basic and acidic residues" evidence="2">
    <location>
        <begin position="647"/>
        <end position="656"/>
    </location>
</feature>
<gene>
    <name evidence="3" type="ORF">UTRI_04499</name>
</gene>
<dbReference type="OrthoDB" id="2555922at2759"/>
<feature type="compositionally biased region" description="Low complexity" evidence="2">
    <location>
        <begin position="1013"/>
        <end position="1024"/>
    </location>
</feature>
<feature type="compositionally biased region" description="Polar residues" evidence="2">
    <location>
        <begin position="286"/>
        <end position="295"/>
    </location>
</feature>
<name>A0A5C3EGP8_9BASI</name>
<feature type="compositionally biased region" description="Low complexity" evidence="2">
    <location>
        <begin position="314"/>
        <end position="334"/>
    </location>
</feature>
<feature type="compositionally biased region" description="Polar residues" evidence="2">
    <location>
        <begin position="566"/>
        <end position="583"/>
    </location>
</feature>
<reference evidence="3 4" key="1">
    <citation type="submission" date="2018-03" db="EMBL/GenBank/DDBJ databases">
        <authorList>
            <person name="Guldener U."/>
        </authorList>
    </citation>
    <scope>NUCLEOTIDE SEQUENCE [LARGE SCALE GENOMIC DNA]</scope>
    <source>
        <strain evidence="3 4">NBRC100155</strain>
    </source>
</reference>
<feature type="region of interest" description="Disordered" evidence="2">
    <location>
        <begin position="462"/>
        <end position="622"/>
    </location>
</feature>
<evidence type="ECO:0000313" key="3">
    <source>
        <dbReference type="EMBL" id="SPO28621.1"/>
    </source>
</evidence>
<dbReference type="EMBL" id="OOIN01000024">
    <property type="protein sequence ID" value="SPO28621.1"/>
    <property type="molecule type" value="Genomic_DNA"/>
</dbReference>
<keyword evidence="4" id="KW-1185">Reference proteome</keyword>
<feature type="region of interest" description="Disordered" evidence="2">
    <location>
        <begin position="203"/>
        <end position="375"/>
    </location>
</feature>
<dbReference type="AlphaFoldDB" id="A0A5C3EGP8"/>
<feature type="compositionally biased region" description="Polar residues" evidence="2">
    <location>
        <begin position="505"/>
        <end position="518"/>
    </location>
</feature>
<organism evidence="3 4">
    <name type="scientific">Ustilago trichophora</name>
    <dbReference type="NCBI Taxonomy" id="86804"/>
    <lineage>
        <taxon>Eukaryota</taxon>
        <taxon>Fungi</taxon>
        <taxon>Dikarya</taxon>
        <taxon>Basidiomycota</taxon>
        <taxon>Ustilaginomycotina</taxon>
        <taxon>Ustilaginomycetes</taxon>
        <taxon>Ustilaginales</taxon>
        <taxon>Ustilaginaceae</taxon>
        <taxon>Ustilago</taxon>
    </lineage>
</organism>
<feature type="compositionally biased region" description="Polar residues" evidence="2">
    <location>
        <begin position="203"/>
        <end position="234"/>
    </location>
</feature>
<evidence type="ECO:0000256" key="1">
    <source>
        <dbReference type="SAM" id="Coils"/>
    </source>
</evidence>
<protein>
    <submittedName>
        <fullName evidence="3">Uncharacterized protein</fullName>
    </submittedName>
</protein>
<feature type="compositionally biased region" description="Polar residues" evidence="2">
    <location>
        <begin position="462"/>
        <end position="476"/>
    </location>
</feature>
<feature type="compositionally biased region" description="Low complexity" evidence="2">
    <location>
        <begin position="607"/>
        <end position="619"/>
    </location>
</feature>
<feature type="compositionally biased region" description="Polar residues" evidence="2">
    <location>
        <begin position="263"/>
        <end position="277"/>
    </location>
</feature>